<proteinExistence type="predicted"/>
<sequence>MENITIKPINYINYIVNECINKVYLHPVQLNIIFKEITEDDFDFNIFRDHCEHKNEREEFEIIKCIKLSTLLFDNNLKKLTGYSKLNGNDDIRGGGCGNYNIPVSDFKYTIINEKGITIRDLLEIIYRLKGSKYDFWYELFSSINIKNQTDSYIKFKIDFDYGS</sequence>
<dbReference type="EMBL" id="MN175499">
    <property type="protein sequence ID" value="QID06209.1"/>
    <property type="molecule type" value="Genomic_DNA"/>
</dbReference>
<name>A0A6G6ABI4_9VIRU</name>
<reference evidence="1" key="1">
    <citation type="submission" date="2019-07" db="EMBL/GenBank/DDBJ databases">
        <title>The discovery of a new lineage B mimivirus raises questions about particles surface fibrils.</title>
        <authorList>
            <person name="Silva L.K.S."/>
            <person name="Rodrigues R.A.L."/>
            <person name="Andrade A.C.S.P."/>
            <person name="Hikida H."/>
            <person name="Andreani J."/>
            <person name="Levasseur A."/>
            <person name="La Scola B."/>
            <person name="Abrahao J.S."/>
        </authorList>
    </citation>
    <scope>NUCLEOTIDE SEQUENCE</scope>
    <source>
        <strain evidence="1">B60</strain>
    </source>
</reference>
<protein>
    <submittedName>
        <fullName evidence="1">Uncharacterized protein</fullName>
    </submittedName>
</protein>
<accession>A0A6G6ABI4</accession>
<organism evidence="1">
    <name type="scientific">Borely moumouvirus</name>
    <dbReference type="NCBI Taxonomy" id="2712067"/>
    <lineage>
        <taxon>Viruses</taxon>
        <taxon>Varidnaviria</taxon>
        <taxon>Bamfordvirae</taxon>
        <taxon>Nucleocytoviricota</taxon>
        <taxon>Megaviricetes</taxon>
        <taxon>Imitervirales</taxon>
        <taxon>Mimiviridae</taxon>
        <taxon>Megamimivirinae</taxon>
        <taxon>Moumouvirus</taxon>
    </lineage>
</organism>
<evidence type="ECO:0000313" key="1">
    <source>
        <dbReference type="EMBL" id="QID06209.1"/>
    </source>
</evidence>